<evidence type="ECO:0000313" key="12">
    <source>
        <dbReference type="Proteomes" id="UP001558713"/>
    </source>
</evidence>
<dbReference type="SUPFAM" id="SSF89009">
    <property type="entry name" value="GAT-like domain"/>
    <property type="match status" value="1"/>
</dbReference>
<feature type="region of interest" description="Disordered" evidence="9">
    <location>
        <begin position="159"/>
        <end position="191"/>
    </location>
</feature>
<keyword evidence="8" id="KW-0968">Cytoplasmic vesicle</keyword>
<dbReference type="SMART" id="SM00273">
    <property type="entry name" value="ENTH"/>
    <property type="match status" value="1"/>
</dbReference>
<dbReference type="Pfam" id="PF07651">
    <property type="entry name" value="ANTH"/>
    <property type="match status" value="1"/>
</dbReference>
<evidence type="ECO:0000256" key="3">
    <source>
        <dbReference type="ARBA" id="ARBA00004600"/>
    </source>
</evidence>
<sequence length="606" mass="68060">MGSSKLKRAIGAVKDQTSVGLAKVGGRSSSLTELEIAIVKATRHDEYPAEEKYIREILSLTSYSRNYVSACVSTLSRRLNKTKNWSVALKTLILIQRLLTEGERAYEKEIFFATRRGTRLLNMSDFSDKNRSDSWDYSAFVRTYALYLDERLDFRMQGRKGKRGGVGGGDGDDSGDEDDRRETSTDHNRSRALVVKSKPITEMKTEKIFTRVQHLQQLLDRFLACRPTGNAKNNRIVIVALYPIVKESFQIYFNVTEIMGVLIDRFMELDIHDSIKVYEIFCRVSKQFDELDPFYEWCKKMGVARSSEYPELEKITQKKLDLMDEFIRDKTALAAQTTKSSSKRSNKSEEEEKKTEEVKEIQEDLNSIKALPAPEHKEEEIETNKDFEEVITRQDQEGDLLDLTGDAGETTLAIGDSLALALFDGAVTTESASGPGWEAFNDDSADWETALVKSVTRLSGQKSELGGGFDSLLLDGMYQYGAVNAAVKASTAHGSSGSASSMAFGSAGSPAASMLSLPAPPQTANGNRSTVVMVDPFAASLEVAPPAYVQMNDMEKKQRLLMEEQIMWDQYNRNGRQGHMNFIQNQQQQHYQLQYSMGPYSYTPRY</sequence>
<dbReference type="PANTHER" id="PTHR22951:SF66">
    <property type="entry name" value="ENTH DOMAIN-CONTAINING PROTEIN"/>
    <property type="match status" value="1"/>
</dbReference>
<feature type="compositionally biased region" description="Basic and acidic residues" evidence="9">
    <location>
        <begin position="178"/>
        <end position="189"/>
    </location>
</feature>
<keyword evidence="5" id="KW-0333">Golgi apparatus</keyword>
<evidence type="ECO:0000256" key="5">
    <source>
        <dbReference type="ARBA" id="ARBA00023034"/>
    </source>
</evidence>
<dbReference type="InterPro" id="IPR013809">
    <property type="entry name" value="ENTH"/>
</dbReference>
<evidence type="ECO:0000259" key="10">
    <source>
        <dbReference type="PROSITE" id="PS50942"/>
    </source>
</evidence>
<evidence type="ECO:0000256" key="2">
    <source>
        <dbReference type="ARBA" id="ARBA00004555"/>
    </source>
</evidence>
<dbReference type="FunFam" id="1.20.58.150:FF:000005">
    <property type="entry name" value="putative clathrin assembly protein At2g25430"/>
    <property type="match status" value="1"/>
</dbReference>
<name>A0ABD1C6M3_CARAN</name>
<accession>A0ABD1C6M3</accession>
<feature type="compositionally biased region" description="Basic and acidic residues" evidence="9">
    <location>
        <begin position="374"/>
        <end position="390"/>
    </location>
</feature>
<dbReference type="Gene3D" id="1.20.58.150">
    <property type="entry name" value="ANTH domain"/>
    <property type="match status" value="1"/>
</dbReference>
<comment type="subcellular location">
    <subcellularLocation>
        <location evidence="1">Cytoplasmic vesicle</location>
        <location evidence="1">Clathrin-coated vesicle</location>
    </subcellularLocation>
    <subcellularLocation>
        <location evidence="2">Golgi apparatus</location>
    </subcellularLocation>
    <subcellularLocation>
        <location evidence="3">Membrane</location>
        <location evidence="3">Clathrin-coated pit</location>
    </subcellularLocation>
</comment>
<evidence type="ECO:0000256" key="9">
    <source>
        <dbReference type="SAM" id="MobiDB-lite"/>
    </source>
</evidence>
<evidence type="ECO:0000313" key="11">
    <source>
        <dbReference type="EMBL" id="KAL1225122.1"/>
    </source>
</evidence>
<dbReference type="GO" id="GO:0005905">
    <property type="term" value="C:clathrin-coated pit"/>
    <property type="evidence" value="ECO:0007669"/>
    <property type="project" value="UniProtKB-SubCell"/>
</dbReference>
<evidence type="ECO:0000256" key="1">
    <source>
        <dbReference type="ARBA" id="ARBA00004132"/>
    </source>
</evidence>
<dbReference type="InterPro" id="IPR008942">
    <property type="entry name" value="ENTH_VHS"/>
</dbReference>
<proteinExistence type="predicted"/>
<reference evidence="11 12" key="1">
    <citation type="submission" date="2024-04" db="EMBL/GenBank/DDBJ databases">
        <title>Genome assembly C_amara_ONT_v2.</title>
        <authorList>
            <person name="Yant L."/>
            <person name="Moore C."/>
            <person name="Slenker M."/>
        </authorList>
    </citation>
    <scope>NUCLEOTIDE SEQUENCE [LARGE SCALE GENOMIC DNA]</scope>
    <source>
        <tissue evidence="11">Leaf</tissue>
    </source>
</reference>
<keyword evidence="6" id="KW-0472">Membrane</keyword>
<comment type="caution">
    <text evidence="11">The sequence shown here is derived from an EMBL/GenBank/DDBJ whole genome shotgun (WGS) entry which is preliminary data.</text>
</comment>
<dbReference type="GO" id="GO:0005794">
    <property type="term" value="C:Golgi apparatus"/>
    <property type="evidence" value="ECO:0007669"/>
    <property type="project" value="UniProtKB-SubCell"/>
</dbReference>
<dbReference type="SUPFAM" id="SSF48464">
    <property type="entry name" value="ENTH/VHS domain"/>
    <property type="match status" value="1"/>
</dbReference>
<dbReference type="GO" id="GO:0030136">
    <property type="term" value="C:clathrin-coated vesicle"/>
    <property type="evidence" value="ECO:0007669"/>
    <property type="project" value="UniProtKB-SubCell"/>
</dbReference>
<feature type="compositionally biased region" description="Basic and acidic residues" evidence="9">
    <location>
        <begin position="346"/>
        <end position="362"/>
    </location>
</feature>
<gene>
    <name evidence="11" type="ORF">V5N11_033536</name>
</gene>
<dbReference type="Proteomes" id="UP001558713">
    <property type="component" value="Unassembled WGS sequence"/>
</dbReference>
<evidence type="ECO:0000256" key="4">
    <source>
        <dbReference type="ARBA" id="ARBA00022583"/>
    </source>
</evidence>
<dbReference type="PANTHER" id="PTHR22951">
    <property type="entry name" value="CLATHRIN ASSEMBLY PROTEIN"/>
    <property type="match status" value="1"/>
</dbReference>
<keyword evidence="7" id="KW-0168">Coated pit</keyword>
<dbReference type="InterPro" id="IPR014712">
    <property type="entry name" value="ANTH_dom_sf"/>
</dbReference>
<evidence type="ECO:0000256" key="7">
    <source>
        <dbReference type="ARBA" id="ARBA00023176"/>
    </source>
</evidence>
<feature type="domain" description="ENTH" evidence="10">
    <location>
        <begin position="26"/>
        <end position="162"/>
    </location>
</feature>
<keyword evidence="12" id="KW-1185">Reference proteome</keyword>
<dbReference type="AlphaFoldDB" id="A0ABD1C6M3"/>
<keyword evidence="4" id="KW-0254">Endocytosis</keyword>
<organism evidence="11 12">
    <name type="scientific">Cardamine amara subsp. amara</name>
    <dbReference type="NCBI Taxonomy" id="228776"/>
    <lineage>
        <taxon>Eukaryota</taxon>
        <taxon>Viridiplantae</taxon>
        <taxon>Streptophyta</taxon>
        <taxon>Embryophyta</taxon>
        <taxon>Tracheophyta</taxon>
        <taxon>Spermatophyta</taxon>
        <taxon>Magnoliopsida</taxon>
        <taxon>eudicotyledons</taxon>
        <taxon>Gunneridae</taxon>
        <taxon>Pentapetalae</taxon>
        <taxon>rosids</taxon>
        <taxon>malvids</taxon>
        <taxon>Brassicales</taxon>
        <taxon>Brassicaceae</taxon>
        <taxon>Cardamineae</taxon>
        <taxon>Cardamine</taxon>
    </lineage>
</organism>
<dbReference type="PROSITE" id="PS50942">
    <property type="entry name" value="ENTH"/>
    <property type="match status" value="1"/>
</dbReference>
<dbReference type="InterPro" id="IPR011417">
    <property type="entry name" value="ANTH_dom"/>
</dbReference>
<evidence type="ECO:0000256" key="6">
    <source>
        <dbReference type="ARBA" id="ARBA00023136"/>
    </source>
</evidence>
<dbReference type="EMBL" id="JBANAX010000040">
    <property type="protein sequence ID" value="KAL1225122.1"/>
    <property type="molecule type" value="Genomic_DNA"/>
</dbReference>
<dbReference type="InterPro" id="IPR045192">
    <property type="entry name" value="AP180-like"/>
</dbReference>
<dbReference type="FunFam" id="1.25.40.90:FF:000019">
    <property type="entry name" value="Clathrin coat assembly protein"/>
    <property type="match status" value="1"/>
</dbReference>
<evidence type="ECO:0000256" key="8">
    <source>
        <dbReference type="ARBA" id="ARBA00023329"/>
    </source>
</evidence>
<protein>
    <submittedName>
        <fullName evidence="11">Clathrin assembly protein</fullName>
    </submittedName>
</protein>
<feature type="region of interest" description="Disordered" evidence="9">
    <location>
        <begin position="337"/>
        <end position="390"/>
    </location>
</feature>
<dbReference type="Gene3D" id="1.25.40.90">
    <property type="match status" value="1"/>
</dbReference>
<dbReference type="CDD" id="cd16987">
    <property type="entry name" value="ANTH_N_AP180_plant"/>
    <property type="match status" value="1"/>
</dbReference>
<dbReference type="InterPro" id="IPR048050">
    <property type="entry name" value="ANTH_N_plant"/>
</dbReference>
<dbReference type="GO" id="GO:0006897">
    <property type="term" value="P:endocytosis"/>
    <property type="evidence" value="ECO:0007669"/>
    <property type="project" value="UniProtKB-KW"/>
</dbReference>